<name>A0A822CEZ3_9BILA</name>
<evidence type="ECO:0000313" key="1">
    <source>
        <dbReference type="EMBL" id="CAF5041922.1"/>
    </source>
</evidence>
<gene>
    <name evidence="1" type="ORF">QYT958_LOCUS41451</name>
</gene>
<evidence type="ECO:0000313" key="2">
    <source>
        <dbReference type="Proteomes" id="UP000663848"/>
    </source>
</evidence>
<sequence>LTLDLKKSPSRLQIEILSGQGTFIMTTLQSSLSFYIYATSGGTLFRHTLQELFRLKLWKKYSVRQQRRAINFQTL</sequence>
<feature type="non-terminal residue" evidence="1">
    <location>
        <position position="1"/>
    </location>
</feature>
<dbReference type="AlphaFoldDB" id="A0A822CEZ3"/>
<dbReference type="Proteomes" id="UP000663848">
    <property type="component" value="Unassembled WGS sequence"/>
</dbReference>
<comment type="caution">
    <text evidence="1">The sequence shown here is derived from an EMBL/GenBank/DDBJ whole genome shotgun (WGS) entry which is preliminary data.</text>
</comment>
<protein>
    <submittedName>
        <fullName evidence="1">Uncharacterized protein</fullName>
    </submittedName>
</protein>
<proteinExistence type="predicted"/>
<reference evidence="1" key="1">
    <citation type="submission" date="2021-02" db="EMBL/GenBank/DDBJ databases">
        <authorList>
            <person name="Nowell W R."/>
        </authorList>
    </citation>
    <scope>NUCLEOTIDE SEQUENCE</scope>
</reference>
<organism evidence="1 2">
    <name type="scientific">Rotaria socialis</name>
    <dbReference type="NCBI Taxonomy" id="392032"/>
    <lineage>
        <taxon>Eukaryota</taxon>
        <taxon>Metazoa</taxon>
        <taxon>Spiralia</taxon>
        <taxon>Gnathifera</taxon>
        <taxon>Rotifera</taxon>
        <taxon>Eurotatoria</taxon>
        <taxon>Bdelloidea</taxon>
        <taxon>Philodinida</taxon>
        <taxon>Philodinidae</taxon>
        <taxon>Rotaria</taxon>
    </lineage>
</organism>
<accession>A0A822CEZ3</accession>
<dbReference type="EMBL" id="CAJOBR010047253">
    <property type="protein sequence ID" value="CAF5041922.1"/>
    <property type="molecule type" value="Genomic_DNA"/>
</dbReference>